<gene>
    <name evidence="3" type="ORF">DIU31_029735</name>
    <name evidence="4" type="ORF">J3L21_31275</name>
</gene>
<evidence type="ECO:0000313" key="5">
    <source>
        <dbReference type="Proteomes" id="UP000250557"/>
    </source>
</evidence>
<dbReference type="AlphaFoldDB" id="A0AAE6JKZ5"/>
<feature type="domain" description="Antitoxin Xre-like helix-turn-helix" evidence="2">
    <location>
        <begin position="23"/>
        <end position="77"/>
    </location>
</feature>
<dbReference type="InterPro" id="IPR024467">
    <property type="entry name" value="Xre/MbcA/ParS-like_toxin-bd"/>
</dbReference>
<dbReference type="InterPro" id="IPR046847">
    <property type="entry name" value="Xre-like_HTH"/>
</dbReference>
<sequence>MNAMSAPKPYKFLDDDEVNLTFMVREGISFPYLTKLSNHIHFNIDDWASYLHLSERTIQRYKKENKTFDPIYSEKIIMIELLYKKGIEVFGDENKFYAWMDYKSIPLGGVKPKELLDTAFGINMIRDELGRIEHGILA</sequence>
<dbReference type="Proteomes" id="UP000663940">
    <property type="component" value="Chromosome"/>
</dbReference>
<dbReference type="GO" id="GO:0003677">
    <property type="term" value="F:DNA binding"/>
    <property type="evidence" value="ECO:0007669"/>
    <property type="project" value="InterPro"/>
</dbReference>
<dbReference type="Proteomes" id="UP000250557">
    <property type="component" value="Chromosome"/>
</dbReference>
<evidence type="ECO:0000259" key="1">
    <source>
        <dbReference type="Pfam" id="PF09722"/>
    </source>
</evidence>
<proteinExistence type="predicted"/>
<reference evidence="4 6" key="2">
    <citation type="submission" date="2021-03" db="EMBL/GenBank/DDBJ databases">
        <title>Mucilaginibacter strains isolated from gold and copper mining confer multi heavy-metal resistance.</title>
        <authorList>
            <person name="Li Y."/>
        </authorList>
    </citation>
    <scope>NUCLEOTIDE SEQUENCE [LARGE SCALE GENOMIC DNA]</scope>
    <source>
        <strain evidence="4 6">P2-4</strain>
    </source>
</reference>
<dbReference type="NCBIfam" id="TIGR02293">
    <property type="entry name" value="TAS_TIGR02293"/>
    <property type="match status" value="1"/>
</dbReference>
<dbReference type="Pfam" id="PF20432">
    <property type="entry name" value="Xre-like-HTH"/>
    <property type="match status" value="1"/>
</dbReference>
<dbReference type="EMBL" id="CP043451">
    <property type="protein sequence ID" value="QEM07480.1"/>
    <property type="molecule type" value="Genomic_DNA"/>
</dbReference>
<evidence type="ECO:0000313" key="6">
    <source>
        <dbReference type="Proteomes" id="UP000663940"/>
    </source>
</evidence>
<protein>
    <submittedName>
        <fullName evidence="3">DUF2384 domain-containing protein</fullName>
    </submittedName>
</protein>
<evidence type="ECO:0000313" key="4">
    <source>
        <dbReference type="EMBL" id="QTE49959.1"/>
    </source>
</evidence>
<feature type="domain" description="Antitoxin Xre/MbcA/ParS-like toxin-binding" evidence="1">
    <location>
        <begin position="87"/>
        <end position="135"/>
    </location>
</feature>
<dbReference type="Pfam" id="PF09722">
    <property type="entry name" value="Xre_MbcA_ParS_C"/>
    <property type="match status" value="1"/>
</dbReference>
<evidence type="ECO:0000313" key="3">
    <source>
        <dbReference type="EMBL" id="QEM07480.1"/>
    </source>
</evidence>
<dbReference type="EMBL" id="CP071880">
    <property type="protein sequence ID" value="QTE49959.1"/>
    <property type="molecule type" value="Genomic_DNA"/>
</dbReference>
<reference evidence="3 5" key="1">
    <citation type="submission" date="2019-08" db="EMBL/GenBank/DDBJ databases">
        <title>Comparative genome analysis confer to the adaptation heavy metal polluted environment.</title>
        <authorList>
            <person name="Li Y."/>
        </authorList>
    </citation>
    <scope>NUCLEOTIDE SEQUENCE [LARGE SCALE GENOMIC DNA]</scope>
    <source>
        <strain evidence="3 5">P2</strain>
    </source>
</reference>
<keyword evidence="6" id="KW-1185">Reference proteome</keyword>
<accession>A0AAE6JKZ5</accession>
<organism evidence="3 5">
    <name type="scientific">Mucilaginibacter rubeus</name>
    <dbReference type="NCBI Taxonomy" id="2027860"/>
    <lineage>
        <taxon>Bacteria</taxon>
        <taxon>Pseudomonadati</taxon>
        <taxon>Bacteroidota</taxon>
        <taxon>Sphingobacteriia</taxon>
        <taxon>Sphingobacteriales</taxon>
        <taxon>Sphingobacteriaceae</taxon>
        <taxon>Mucilaginibacter</taxon>
    </lineage>
</organism>
<dbReference type="InterPro" id="IPR011979">
    <property type="entry name" value="Antitox_Xre"/>
</dbReference>
<name>A0AAE6JKZ5_9SPHI</name>
<evidence type="ECO:0000259" key="2">
    <source>
        <dbReference type="Pfam" id="PF20432"/>
    </source>
</evidence>